<dbReference type="Proteomes" id="UP000593571">
    <property type="component" value="Unassembled WGS sequence"/>
</dbReference>
<accession>A0A7J8JGR9</accession>
<keyword evidence="2" id="KW-1185">Reference proteome</keyword>
<comment type="caution">
    <text evidence="1">The sequence shown here is derived from an EMBL/GenBank/DDBJ whole genome shotgun (WGS) entry which is preliminary data.</text>
</comment>
<proteinExistence type="predicted"/>
<sequence length="122" mass="13304">MHIYLSIYLSSIICLIDDLANDESMGGNARSWRIWAEGCGNFLCPSCRVVTWIEPARGLLGKERGLVMIACGDVTREAHAVFPPPSSPLSGVRSRPTPFPSGRREARGCLGAGCSPWLWRTA</sequence>
<name>A0A7J8JGR9_ROUAE</name>
<organism evidence="1 2">
    <name type="scientific">Rousettus aegyptiacus</name>
    <name type="common">Egyptian fruit bat</name>
    <name type="synonym">Pteropus aegyptiacus</name>
    <dbReference type="NCBI Taxonomy" id="9407"/>
    <lineage>
        <taxon>Eukaryota</taxon>
        <taxon>Metazoa</taxon>
        <taxon>Chordata</taxon>
        <taxon>Craniata</taxon>
        <taxon>Vertebrata</taxon>
        <taxon>Euteleostomi</taxon>
        <taxon>Mammalia</taxon>
        <taxon>Eutheria</taxon>
        <taxon>Laurasiatheria</taxon>
        <taxon>Chiroptera</taxon>
        <taxon>Yinpterochiroptera</taxon>
        <taxon>Pteropodoidea</taxon>
        <taxon>Pteropodidae</taxon>
        <taxon>Rousettinae</taxon>
        <taxon>Rousettus</taxon>
    </lineage>
</organism>
<dbReference type="EMBL" id="JACASE010000002">
    <property type="protein sequence ID" value="KAF6495660.1"/>
    <property type="molecule type" value="Genomic_DNA"/>
</dbReference>
<protein>
    <submittedName>
        <fullName evidence="1">Uncharacterized protein</fullName>
    </submittedName>
</protein>
<gene>
    <name evidence="1" type="ORF">HJG63_010069</name>
</gene>
<evidence type="ECO:0000313" key="1">
    <source>
        <dbReference type="EMBL" id="KAF6495660.1"/>
    </source>
</evidence>
<reference evidence="1 2" key="1">
    <citation type="journal article" date="2020" name="Nature">
        <title>Six reference-quality genomes reveal evolution of bat adaptations.</title>
        <authorList>
            <person name="Jebb D."/>
            <person name="Huang Z."/>
            <person name="Pippel M."/>
            <person name="Hughes G.M."/>
            <person name="Lavrichenko K."/>
            <person name="Devanna P."/>
            <person name="Winkler S."/>
            <person name="Jermiin L.S."/>
            <person name="Skirmuntt E.C."/>
            <person name="Katzourakis A."/>
            <person name="Burkitt-Gray L."/>
            <person name="Ray D.A."/>
            <person name="Sullivan K.A.M."/>
            <person name="Roscito J.G."/>
            <person name="Kirilenko B.M."/>
            <person name="Davalos L.M."/>
            <person name="Corthals A.P."/>
            <person name="Power M.L."/>
            <person name="Jones G."/>
            <person name="Ransome R.D."/>
            <person name="Dechmann D.K.N."/>
            <person name="Locatelli A.G."/>
            <person name="Puechmaille S.J."/>
            <person name="Fedrigo O."/>
            <person name="Jarvis E.D."/>
            <person name="Hiller M."/>
            <person name="Vernes S.C."/>
            <person name="Myers E.W."/>
            <person name="Teeling E.C."/>
        </authorList>
    </citation>
    <scope>NUCLEOTIDE SEQUENCE [LARGE SCALE GENOMIC DNA]</scope>
    <source>
        <strain evidence="1">MRouAeg1</strain>
        <tissue evidence="1">Muscle</tissue>
    </source>
</reference>
<dbReference type="AlphaFoldDB" id="A0A7J8JGR9"/>
<evidence type="ECO:0000313" key="2">
    <source>
        <dbReference type="Proteomes" id="UP000593571"/>
    </source>
</evidence>